<evidence type="ECO:0000256" key="1">
    <source>
        <dbReference type="ARBA" id="ARBA00022491"/>
    </source>
</evidence>
<evidence type="ECO:0000313" key="7">
    <source>
        <dbReference type="EMBL" id="RHC48984.1"/>
    </source>
</evidence>
<dbReference type="SMART" id="SM00422">
    <property type="entry name" value="HTH_MERR"/>
    <property type="match status" value="1"/>
</dbReference>
<gene>
    <name evidence="7" type="ORF">DW839_28110</name>
    <name evidence="6" type="ORF">DWW02_10705</name>
</gene>
<dbReference type="EMBL" id="QRZM01000003">
    <property type="protein sequence ID" value="RGV76995.1"/>
    <property type="molecule type" value="Genomic_DNA"/>
</dbReference>
<dbReference type="SUPFAM" id="SSF55136">
    <property type="entry name" value="Probable bacterial effector-binding domain"/>
    <property type="match status" value="1"/>
</dbReference>
<evidence type="ECO:0000313" key="8">
    <source>
        <dbReference type="Proteomes" id="UP000283975"/>
    </source>
</evidence>
<organism evidence="7 8">
    <name type="scientific">Enterocloster bolteae</name>
    <dbReference type="NCBI Taxonomy" id="208479"/>
    <lineage>
        <taxon>Bacteria</taxon>
        <taxon>Bacillati</taxon>
        <taxon>Bacillota</taxon>
        <taxon>Clostridia</taxon>
        <taxon>Lachnospirales</taxon>
        <taxon>Lachnospiraceae</taxon>
        <taxon>Enterocloster</taxon>
    </lineage>
</organism>
<dbReference type="Gene3D" id="1.10.1660.10">
    <property type="match status" value="1"/>
</dbReference>
<comment type="caution">
    <text evidence="7">The sequence shown here is derived from an EMBL/GenBank/DDBJ whole genome shotgun (WGS) entry which is preliminary data.</text>
</comment>
<dbReference type="RefSeq" id="WP_118018550.1">
    <property type="nucleotide sequence ID" value="NZ_CAUHGS010000005.1"/>
</dbReference>
<dbReference type="AlphaFoldDB" id="A0A414AJH5"/>
<keyword evidence="3" id="KW-0238">DNA-binding</keyword>
<protein>
    <submittedName>
        <fullName evidence="7">MerR family transcriptional regulator</fullName>
    </submittedName>
</protein>
<evidence type="ECO:0000313" key="6">
    <source>
        <dbReference type="EMBL" id="RGV76995.1"/>
    </source>
</evidence>
<keyword evidence="2" id="KW-0805">Transcription regulation</keyword>
<sequence length="290" mass="33993">MRDEQGNNLYSIGKLADIVGIPATALRFYDEQGVLKPQIRDDETGYRYYTEEQVMKCMFISEMRRLGLTVADIKALCEKSSLTFQREALINRMVLLNDELDHLLFKKAYLEELMRNVDMGLGYFESAKICRENHIPIKIKYYPAAYAVTIPVYRCFYEQEKFSTTHRLLYDICEQKHLRICGPATSRFEDPGMEHLKKPFYKSQWILPVVKPEEDMKDITLFPEMWCVYTSHVGPYRNILEQYEKLMDYCAEYGLKISGNPIEEYMISCANICGSENYITNVMFPIELPE</sequence>
<keyword evidence="1" id="KW-0678">Repressor</keyword>
<dbReference type="GO" id="GO:0003700">
    <property type="term" value="F:DNA-binding transcription factor activity"/>
    <property type="evidence" value="ECO:0007669"/>
    <property type="project" value="InterPro"/>
</dbReference>
<evidence type="ECO:0000256" key="2">
    <source>
        <dbReference type="ARBA" id="ARBA00023015"/>
    </source>
</evidence>
<dbReference type="Gene3D" id="3.20.80.10">
    <property type="entry name" value="Regulatory factor, effector binding domain"/>
    <property type="match status" value="1"/>
</dbReference>
<dbReference type="InterPro" id="IPR009061">
    <property type="entry name" value="DNA-bd_dom_put_sf"/>
</dbReference>
<dbReference type="EMBL" id="QSHZ01000045">
    <property type="protein sequence ID" value="RHC48984.1"/>
    <property type="molecule type" value="Genomic_DNA"/>
</dbReference>
<dbReference type="SUPFAM" id="SSF46955">
    <property type="entry name" value="Putative DNA-binding domain"/>
    <property type="match status" value="1"/>
</dbReference>
<evidence type="ECO:0000256" key="4">
    <source>
        <dbReference type="ARBA" id="ARBA00023163"/>
    </source>
</evidence>
<dbReference type="InterPro" id="IPR000551">
    <property type="entry name" value="MerR-type_HTH_dom"/>
</dbReference>
<dbReference type="Proteomes" id="UP000283975">
    <property type="component" value="Unassembled WGS sequence"/>
</dbReference>
<dbReference type="InterPro" id="IPR011256">
    <property type="entry name" value="Reg_factor_effector_dom_sf"/>
</dbReference>
<dbReference type="PANTHER" id="PTHR30204">
    <property type="entry name" value="REDOX-CYCLING DRUG-SENSING TRANSCRIPTIONAL ACTIVATOR SOXR"/>
    <property type="match status" value="1"/>
</dbReference>
<evidence type="ECO:0000259" key="5">
    <source>
        <dbReference type="PROSITE" id="PS50937"/>
    </source>
</evidence>
<accession>A0A414AJH5</accession>
<dbReference type="Proteomes" id="UP000284543">
    <property type="component" value="Unassembled WGS sequence"/>
</dbReference>
<feature type="domain" description="HTH merR-type" evidence="5">
    <location>
        <begin position="9"/>
        <end position="79"/>
    </location>
</feature>
<dbReference type="PROSITE" id="PS50937">
    <property type="entry name" value="HTH_MERR_2"/>
    <property type="match status" value="1"/>
</dbReference>
<dbReference type="PANTHER" id="PTHR30204:SF69">
    <property type="entry name" value="MERR-FAMILY TRANSCRIPTIONAL REGULATOR"/>
    <property type="match status" value="1"/>
</dbReference>
<dbReference type="InterPro" id="IPR047057">
    <property type="entry name" value="MerR_fam"/>
</dbReference>
<keyword evidence="4" id="KW-0804">Transcription</keyword>
<evidence type="ECO:0000256" key="3">
    <source>
        <dbReference type="ARBA" id="ARBA00023125"/>
    </source>
</evidence>
<evidence type="ECO:0000313" key="9">
    <source>
        <dbReference type="Proteomes" id="UP000284543"/>
    </source>
</evidence>
<dbReference type="GO" id="GO:0003677">
    <property type="term" value="F:DNA binding"/>
    <property type="evidence" value="ECO:0007669"/>
    <property type="project" value="UniProtKB-KW"/>
</dbReference>
<name>A0A414AJH5_9FIRM</name>
<proteinExistence type="predicted"/>
<reference evidence="8 9" key="1">
    <citation type="submission" date="2018-08" db="EMBL/GenBank/DDBJ databases">
        <title>A genome reference for cultivated species of the human gut microbiota.</title>
        <authorList>
            <person name="Zou Y."/>
            <person name="Xue W."/>
            <person name="Luo G."/>
        </authorList>
    </citation>
    <scope>NUCLEOTIDE SEQUENCE [LARGE SCALE GENOMIC DNA]</scope>
    <source>
        <strain evidence="6 9">AF14-18</strain>
        <strain evidence="7 8">AM35-14</strain>
    </source>
</reference>
<dbReference type="Pfam" id="PF13411">
    <property type="entry name" value="MerR_1"/>
    <property type="match status" value="1"/>
</dbReference>